<dbReference type="EMBL" id="JH993132">
    <property type="protein sequence ID" value="EKX33708.1"/>
    <property type="molecule type" value="Genomic_DNA"/>
</dbReference>
<organism evidence="1">
    <name type="scientific">Guillardia theta (strain CCMP2712)</name>
    <name type="common">Cryptophyte</name>
    <dbReference type="NCBI Taxonomy" id="905079"/>
    <lineage>
        <taxon>Eukaryota</taxon>
        <taxon>Cryptophyceae</taxon>
        <taxon>Pyrenomonadales</taxon>
        <taxon>Geminigeraceae</taxon>
        <taxon>Guillardia</taxon>
    </lineage>
</organism>
<reference evidence="3" key="2">
    <citation type="submission" date="2012-11" db="EMBL/GenBank/DDBJ databases">
        <authorList>
            <person name="Kuo A."/>
            <person name="Curtis B.A."/>
            <person name="Tanifuji G."/>
            <person name="Burki F."/>
            <person name="Gruber A."/>
            <person name="Irimia M."/>
            <person name="Maruyama S."/>
            <person name="Arias M.C."/>
            <person name="Ball S.G."/>
            <person name="Gile G.H."/>
            <person name="Hirakawa Y."/>
            <person name="Hopkins J.F."/>
            <person name="Rensing S.A."/>
            <person name="Schmutz J."/>
            <person name="Symeonidi A."/>
            <person name="Elias M."/>
            <person name="Eveleigh R.J."/>
            <person name="Herman E.K."/>
            <person name="Klute M.J."/>
            <person name="Nakayama T."/>
            <person name="Obornik M."/>
            <person name="Reyes-Prieto A."/>
            <person name="Armbrust E.V."/>
            <person name="Aves S.J."/>
            <person name="Beiko R.G."/>
            <person name="Coutinho P."/>
            <person name="Dacks J.B."/>
            <person name="Durnford D.G."/>
            <person name="Fast N.M."/>
            <person name="Green B.R."/>
            <person name="Grisdale C."/>
            <person name="Hempe F."/>
            <person name="Henrissat B."/>
            <person name="Hoppner M.P."/>
            <person name="Ishida K.-I."/>
            <person name="Kim E."/>
            <person name="Koreny L."/>
            <person name="Kroth P.G."/>
            <person name="Liu Y."/>
            <person name="Malik S.-B."/>
            <person name="Maier U.G."/>
            <person name="McRose D."/>
            <person name="Mock T."/>
            <person name="Neilson J.A."/>
            <person name="Onodera N.T."/>
            <person name="Poole A.M."/>
            <person name="Pritham E.J."/>
            <person name="Richards T.A."/>
            <person name="Rocap G."/>
            <person name="Roy S.W."/>
            <person name="Sarai C."/>
            <person name="Schaack S."/>
            <person name="Shirato S."/>
            <person name="Slamovits C.H."/>
            <person name="Spencer D.F."/>
            <person name="Suzuki S."/>
            <person name="Worden A.Z."/>
            <person name="Zauner S."/>
            <person name="Barry K."/>
            <person name="Bell C."/>
            <person name="Bharti A.K."/>
            <person name="Crow J.A."/>
            <person name="Grimwood J."/>
            <person name="Kramer R."/>
            <person name="Lindquist E."/>
            <person name="Lucas S."/>
            <person name="Salamov A."/>
            <person name="McFadden G.I."/>
            <person name="Lane C.E."/>
            <person name="Keeling P.J."/>
            <person name="Gray M.W."/>
            <person name="Grigoriev I.V."/>
            <person name="Archibald J.M."/>
        </authorList>
    </citation>
    <scope>NUCLEOTIDE SEQUENCE</scope>
    <source>
        <strain evidence="3">CCMP2712</strain>
    </source>
</reference>
<evidence type="ECO:0000313" key="2">
    <source>
        <dbReference type="EnsemblProtists" id="EKX33708"/>
    </source>
</evidence>
<dbReference type="AlphaFoldDB" id="L1IBU4"/>
<dbReference type="Proteomes" id="UP000011087">
    <property type="component" value="Unassembled WGS sequence"/>
</dbReference>
<dbReference type="HOGENOM" id="CLU_1848903_0_0_1"/>
<dbReference type="GeneID" id="17290448"/>
<reference evidence="1 3" key="1">
    <citation type="journal article" date="2012" name="Nature">
        <title>Algal genomes reveal evolutionary mosaicism and the fate of nucleomorphs.</title>
        <authorList>
            <consortium name="DOE Joint Genome Institute"/>
            <person name="Curtis B.A."/>
            <person name="Tanifuji G."/>
            <person name="Burki F."/>
            <person name="Gruber A."/>
            <person name="Irimia M."/>
            <person name="Maruyama S."/>
            <person name="Arias M.C."/>
            <person name="Ball S.G."/>
            <person name="Gile G.H."/>
            <person name="Hirakawa Y."/>
            <person name="Hopkins J.F."/>
            <person name="Kuo A."/>
            <person name="Rensing S.A."/>
            <person name="Schmutz J."/>
            <person name="Symeonidi A."/>
            <person name="Elias M."/>
            <person name="Eveleigh R.J."/>
            <person name="Herman E.K."/>
            <person name="Klute M.J."/>
            <person name="Nakayama T."/>
            <person name="Obornik M."/>
            <person name="Reyes-Prieto A."/>
            <person name="Armbrust E.V."/>
            <person name="Aves S.J."/>
            <person name="Beiko R.G."/>
            <person name="Coutinho P."/>
            <person name="Dacks J.B."/>
            <person name="Durnford D.G."/>
            <person name="Fast N.M."/>
            <person name="Green B.R."/>
            <person name="Grisdale C.J."/>
            <person name="Hempel F."/>
            <person name="Henrissat B."/>
            <person name="Hoppner M.P."/>
            <person name="Ishida K."/>
            <person name="Kim E."/>
            <person name="Koreny L."/>
            <person name="Kroth P.G."/>
            <person name="Liu Y."/>
            <person name="Malik S.B."/>
            <person name="Maier U.G."/>
            <person name="McRose D."/>
            <person name="Mock T."/>
            <person name="Neilson J.A."/>
            <person name="Onodera N.T."/>
            <person name="Poole A.M."/>
            <person name="Pritham E.J."/>
            <person name="Richards T.A."/>
            <person name="Rocap G."/>
            <person name="Roy S.W."/>
            <person name="Sarai C."/>
            <person name="Schaack S."/>
            <person name="Shirato S."/>
            <person name="Slamovits C.H."/>
            <person name="Spencer D.F."/>
            <person name="Suzuki S."/>
            <person name="Worden A.Z."/>
            <person name="Zauner S."/>
            <person name="Barry K."/>
            <person name="Bell C."/>
            <person name="Bharti A.K."/>
            <person name="Crow J.A."/>
            <person name="Grimwood J."/>
            <person name="Kramer R."/>
            <person name="Lindquist E."/>
            <person name="Lucas S."/>
            <person name="Salamov A."/>
            <person name="McFadden G.I."/>
            <person name="Lane C.E."/>
            <person name="Keeling P.J."/>
            <person name="Gray M.W."/>
            <person name="Grigoriev I.V."/>
            <person name="Archibald J.M."/>
        </authorList>
    </citation>
    <scope>NUCLEOTIDE SEQUENCE</scope>
    <source>
        <strain evidence="1 3">CCMP2712</strain>
    </source>
</reference>
<gene>
    <name evidence="1" type="ORF">GUITHDRAFT_155955</name>
</gene>
<accession>L1IBU4</accession>
<evidence type="ECO:0000313" key="3">
    <source>
        <dbReference type="Proteomes" id="UP000011087"/>
    </source>
</evidence>
<proteinExistence type="predicted"/>
<sequence>MWHRCSRSLRRLSVHASPRAASKPLASEVADAYADHQPAFPRPNRLLHCSSLSLLSSRMYAWQLEDFEEQQVAYRSPGCVTCRMCSLESIRRPAIDQGGRLEAGGLLGAVKRAGSGLGPSIDRAGNFVMEGDRARSKSAP</sequence>
<evidence type="ECO:0000313" key="1">
    <source>
        <dbReference type="EMBL" id="EKX33708.1"/>
    </source>
</evidence>
<dbReference type="RefSeq" id="XP_005820688.1">
    <property type="nucleotide sequence ID" value="XM_005820631.1"/>
</dbReference>
<keyword evidence="3" id="KW-1185">Reference proteome</keyword>
<dbReference type="EnsemblProtists" id="EKX33708">
    <property type="protein sequence ID" value="EKX33708"/>
    <property type="gene ID" value="GUITHDRAFT_155955"/>
</dbReference>
<name>L1IBU4_GUITC</name>
<protein>
    <submittedName>
        <fullName evidence="1 2">Uncharacterized protein</fullName>
    </submittedName>
</protein>
<dbReference type="PaxDb" id="55529-EKX33708"/>
<dbReference type="KEGG" id="gtt:GUITHDRAFT_155955"/>
<reference evidence="2" key="3">
    <citation type="submission" date="2015-06" db="UniProtKB">
        <authorList>
            <consortium name="EnsemblProtists"/>
        </authorList>
    </citation>
    <scope>IDENTIFICATION</scope>
</reference>